<comment type="function">
    <text evidence="1">Site-specific tyrosine recombinase, which acts by catalyzing the cutting and rejoining of the recombining DNA molecules.</text>
</comment>
<proteinExistence type="inferred from homology"/>
<dbReference type="SUPFAM" id="SSF56349">
    <property type="entry name" value="DNA breaking-rejoining enzymes"/>
    <property type="match status" value="1"/>
</dbReference>
<name>A0A069RRJ0_PEPLI</name>
<dbReference type="InterPro" id="IPR002104">
    <property type="entry name" value="Integrase_catalytic"/>
</dbReference>
<evidence type="ECO:0000256" key="1">
    <source>
        <dbReference type="ARBA" id="ARBA00003283"/>
    </source>
</evidence>
<keyword evidence="3" id="KW-0229">DNA integration</keyword>
<dbReference type="PROSITE" id="PS51900">
    <property type="entry name" value="CB"/>
    <property type="match status" value="1"/>
</dbReference>
<comment type="similarity">
    <text evidence="2">Belongs to the 'phage' integrase family.</text>
</comment>
<geneLocation type="plasmid" evidence="9">
    <name>CLIT_20p</name>
</geneLocation>
<keyword evidence="5" id="KW-0233">DNA recombination</keyword>
<dbReference type="InterPro" id="IPR004107">
    <property type="entry name" value="Integrase_SAM-like_N"/>
</dbReference>
<evidence type="ECO:0000256" key="4">
    <source>
        <dbReference type="ARBA" id="ARBA00023125"/>
    </source>
</evidence>
<keyword evidence="9" id="KW-0614">Plasmid</keyword>
<dbReference type="PANTHER" id="PTHR30349">
    <property type="entry name" value="PHAGE INTEGRASE-RELATED"/>
    <property type="match status" value="1"/>
</dbReference>
<dbReference type="PROSITE" id="PS51898">
    <property type="entry name" value="TYR_RECOMBINASE"/>
    <property type="match status" value="1"/>
</dbReference>
<feature type="domain" description="Tyr recombinase" evidence="7">
    <location>
        <begin position="111"/>
        <end position="285"/>
    </location>
</feature>
<dbReference type="PANTHER" id="PTHR30349:SF41">
    <property type="entry name" value="INTEGRASE_RECOMBINASE PROTEIN MJ0367-RELATED"/>
    <property type="match status" value="1"/>
</dbReference>
<evidence type="ECO:0000256" key="6">
    <source>
        <dbReference type="PROSITE-ProRule" id="PRU01248"/>
    </source>
</evidence>
<evidence type="ECO:0000256" key="5">
    <source>
        <dbReference type="ARBA" id="ARBA00023172"/>
    </source>
</evidence>
<evidence type="ECO:0000256" key="2">
    <source>
        <dbReference type="ARBA" id="ARBA00008857"/>
    </source>
</evidence>
<dbReference type="GO" id="GO:0003677">
    <property type="term" value="F:DNA binding"/>
    <property type="evidence" value="ECO:0007669"/>
    <property type="project" value="UniProtKB-UniRule"/>
</dbReference>
<keyword evidence="4 6" id="KW-0238">DNA-binding</keyword>
<evidence type="ECO:0000259" key="8">
    <source>
        <dbReference type="PROSITE" id="PS51900"/>
    </source>
</evidence>
<dbReference type="eggNOG" id="COG4974">
    <property type="taxonomic scope" value="Bacteria"/>
</dbReference>
<dbReference type="GO" id="GO:0015074">
    <property type="term" value="P:DNA integration"/>
    <property type="evidence" value="ECO:0007669"/>
    <property type="project" value="UniProtKB-KW"/>
</dbReference>
<dbReference type="GO" id="GO:0006310">
    <property type="term" value="P:DNA recombination"/>
    <property type="evidence" value="ECO:0007669"/>
    <property type="project" value="UniProtKB-KW"/>
</dbReference>
<evidence type="ECO:0000313" key="9">
    <source>
        <dbReference type="EMBL" id="KDR96797.1"/>
    </source>
</evidence>
<dbReference type="Pfam" id="PF00589">
    <property type="entry name" value="Phage_integrase"/>
    <property type="match status" value="1"/>
</dbReference>
<evidence type="ECO:0000259" key="7">
    <source>
        <dbReference type="PROSITE" id="PS51898"/>
    </source>
</evidence>
<feature type="domain" description="Core-binding (CB)" evidence="8">
    <location>
        <begin position="1"/>
        <end position="90"/>
    </location>
</feature>
<dbReference type="Gene3D" id="1.10.443.10">
    <property type="entry name" value="Intergrase catalytic core"/>
    <property type="match status" value="1"/>
</dbReference>
<comment type="caution">
    <text evidence="9">The sequence shown here is derived from an EMBL/GenBank/DDBJ whole genome shotgun (WGS) entry which is preliminary data.</text>
</comment>
<organism evidence="9 10">
    <name type="scientific">Peptoclostridium litorale DSM 5388</name>
    <dbReference type="NCBI Taxonomy" id="1121324"/>
    <lineage>
        <taxon>Bacteria</taxon>
        <taxon>Bacillati</taxon>
        <taxon>Bacillota</taxon>
        <taxon>Clostridia</taxon>
        <taxon>Peptostreptococcales</taxon>
        <taxon>Peptoclostridiaceae</taxon>
        <taxon>Peptoclostridium</taxon>
    </lineage>
</organism>
<dbReference type="InterPro" id="IPR044068">
    <property type="entry name" value="CB"/>
</dbReference>
<dbReference type="EMBL" id="JJMM01000001">
    <property type="protein sequence ID" value="KDR96797.1"/>
    <property type="molecule type" value="Genomic_DNA"/>
</dbReference>
<evidence type="ECO:0000313" key="10">
    <source>
        <dbReference type="Proteomes" id="UP000027946"/>
    </source>
</evidence>
<dbReference type="InterPro" id="IPR010998">
    <property type="entry name" value="Integrase_recombinase_N"/>
</dbReference>
<dbReference type="Proteomes" id="UP000027946">
    <property type="component" value="Unassembled WGS sequence"/>
</dbReference>
<evidence type="ECO:0000256" key="3">
    <source>
        <dbReference type="ARBA" id="ARBA00022908"/>
    </source>
</evidence>
<dbReference type="InterPro" id="IPR011010">
    <property type="entry name" value="DNA_brk_join_enz"/>
</dbReference>
<dbReference type="InterPro" id="IPR013762">
    <property type="entry name" value="Integrase-like_cat_sf"/>
</dbReference>
<dbReference type="Pfam" id="PF02899">
    <property type="entry name" value="Phage_int_SAM_1"/>
    <property type="match status" value="1"/>
</dbReference>
<reference evidence="9 10" key="1">
    <citation type="submission" date="2014-03" db="EMBL/GenBank/DDBJ databases">
        <title>Genome sequence of Clostridium litorale W6, DSM 5388.</title>
        <authorList>
            <person name="Poehlein A."/>
            <person name="Jagirdar A."/>
            <person name="Khonsari B."/>
            <person name="Chibani C.M."/>
            <person name="Gutierrez Gutierrez D.A."/>
            <person name="Davydova E."/>
            <person name="Alghaithi H.S."/>
            <person name="Nair K.P."/>
            <person name="Dhamotharan K."/>
            <person name="Chandran L."/>
            <person name="G W."/>
            <person name="Daniel R."/>
        </authorList>
    </citation>
    <scope>NUCLEOTIDE SEQUENCE [LARGE SCALE GENOMIC DNA]</scope>
    <source>
        <strain evidence="9 10">W6</strain>
        <plasmid evidence="9">CLIT_20p</plasmid>
    </source>
</reference>
<dbReference type="OrthoDB" id="9801717at2"/>
<dbReference type="RefSeq" id="WP_038260661.1">
    <property type="nucleotide sequence ID" value="NZ_FSRH01000022.1"/>
</dbReference>
<sequence length="289" mass="33684">MQEYIENYAIFAKNDRNRGLSDSTIKSYLMDLREFSKFYQGDISKLTQNDIYAYKRHLQEKINERTGHLLSVKTINRRLVSLKQFLDYLRSEEHMDLDVAVKQEKVQHQNILPDMLNNSDVKRMLAAAKKRDNLKAQVIISTLFFTGARVSEMLQIKVRDADKEEIWIVGKGEKHRRLFIPKRLLRIWAQYLSENPQLAPDNFLFSGHKGPLQRQAIHKILKFYAGHAHVKKTKVHAHAFRHLYTKNIAATGVNSAIIKQLLGHQLSTTEVYMQVSRKDLFKIIENLGV</sequence>
<dbReference type="AlphaFoldDB" id="A0A069RRJ0"/>
<dbReference type="Gene3D" id="1.10.150.130">
    <property type="match status" value="1"/>
</dbReference>
<dbReference type="InterPro" id="IPR050090">
    <property type="entry name" value="Tyrosine_recombinase_XerCD"/>
</dbReference>
<gene>
    <name evidence="9" type="ORF">CLIT_20p00100</name>
</gene>
<keyword evidence="10" id="KW-1185">Reference proteome</keyword>
<protein>
    <submittedName>
        <fullName evidence="9">Integrase/recombinase</fullName>
    </submittedName>
</protein>
<accession>A0A069RRJ0</accession>